<dbReference type="PANTHER" id="PTHR37691">
    <property type="entry name" value="BLR3518 PROTEIN"/>
    <property type="match status" value="1"/>
</dbReference>
<reference evidence="2 3" key="1">
    <citation type="submission" date="2019-02" db="EMBL/GenBank/DDBJ databases">
        <title>Deep-cultivation of Planctomycetes and their phenomic and genomic characterization uncovers novel biology.</title>
        <authorList>
            <person name="Wiegand S."/>
            <person name="Jogler M."/>
            <person name="Boedeker C."/>
            <person name="Pinto D."/>
            <person name="Vollmers J."/>
            <person name="Rivas-Marin E."/>
            <person name="Kohn T."/>
            <person name="Peeters S.H."/>
            <person name="Heuer A."/>
            <person name="Rast P."/>
            <person name="Oberbeckmann S."/>
            <person name="Bunk B."/>
            <person name="Jeske O."/>
            <person name="Meyerdierks A."/>
            <person name="Storesund J.E."/>
            <person name="Kallscheuer N."/>
            <person name="Luecker S."/>
            <person name="Lage O.M."/>
            <person name="Pohl T."/>
            <person name="Merkel B.J."/>
            <person name="Hornburger P."/>
            <person name="Mueller R.-W."/>
            <person name="Bruemmer F."/>
            <person name="Labrenz M."/>
            <person name="Spormann A.M."/>
            <person name="Op den Camp H."/>
            <person name="Overmann J."/>
            <person name="Amann R."/>
            <person name="Jetten M.S.M."/>
            <person name="Mascher T."/>
            <person name="Medema M.H."/>
            <person name="Devos D.P."/>
            <person name="Kaster A.-K."/>
            <person name="Ovreas L."/>
            <person name="Rohde M."/>
            <person name="Galperin M.Y."/>
            <person name="Jogler C."/>
        </authorList>
    </citation>
    <scope>NUCLEOTIDE SEQUENCE [LARGE SCALE GENOMIC DNA]</scope>
    <source>
        <strain evidence="2 3">TBK1r</strain>
    </source>
</reference>
<evidence type="ECO:0000256" key="1">
    <source>
        <dbReference type="SAM" id="SignalP"/>
    </source>
</evidence>
<protein>
    <submittedName>
        <fullName evidence="2">DsrE/DsrF-like family protein</fullName>
    </submittedName>
</protein>
<evidence type="ECO:0000313" key="3">
    <source>
        <dbReference type="Proteomes" id="UP000318081"/>
    </source>
</evidence>
<dbReference type="EMBL" id="CP036432">
    <property type="protein sequence ID" value="QDV88437.1"/>
    <property type="molecule type" value="Genomic_DNA"/>
</dbReference>
<dbReference type="Proteomes" id="UP000318081">
    <property type="component" value="Chromosome"/>
</dbReference>
<dbReference type="InterPro" id="IPR003787">
    <property type="entry name" value="Sulphur_relay_DsrE/F-like"/>
</dbReference>
<accession>A0ABX5Y3E8</accession>
<feature type="chain" id="PRO_5047191267" evidence="1">
    <location>
        <begin position="24"/>
        <end position="192"/>
    </location>
</feature>
<dbReference type="PANTHER" id="PTHR37691:SF1">
    <property type="entry name" value="BLR3518 PROTEIN"/>
    <property type="match status" value="1"/>
</dbReference>
<evidence type="ECO:0000313" key="2">
    <source>
        <dbReference type="EMBL" id="QDV88437.1"/>
    </source>
</evidence>
<gene>
    <name evidence="2" type="ORF">TBK1r_74700</name>
</gene>
<organism evidence="2 3">
    <name type="scientific">Stieleria magnilauensis</name>
    <dbReference type="NCBI Taxonomy" id="2527963"/>
    <lineage>
        <taxon>Bacteria</taxon>
        <taxon>Pseudomonadati</taxon>
        <taxon>Planctomycetota</taxon>
        <taxon>Planctomycetia</taxon>
        <taxon>Pirellulales</taxon>
        <taxon>Pirellulaceae</taxon>
        <taxon>Stieleria</taxon>
    </lineage>
</organism>
<dbReference type="Pfam" id="PF02635">
    <property type="entry name" value="DsrE"/>
    <property type="match status" value="1"/>
</dbReference>
<keyword evidence="3" id="KW-1185">Reference proteome</keyword>
<dbReference type="RefSeq" id="WP_145220742.1">
    <property type="nucleotide sequence ID" value="NZ_CP036432.1"/>
</dbReference>
<proteinExistence type="predicted"/>
<dbReference type="SUPFAM" id="SSF75169">
    <property type="entry name" value="DsrEFH-like"/>
    <property type="match status" value="1"/>
</dbReference>
<dbReference type="Gene3D" id="3.40.1260.10">
    <property type="entry name" value="DsrEFH-like"/>
    <property type="match status" value="1"/>
</dbReference>
<dbReference type="InterPro" id="IPR027396">
    <property type="entry name" value="DsrEFH-like"/>
</dbReference>
<name>A0ABX5Y3E8_9BACT</name>
<feature type="signal peptide" evidence="1">
    <location>
        <begin position="1"/>
        <end position="23"/>
    </location>
</feature>
<keyword evidence="1" id="KW-0732">Signal</keyword>
<sequence>MKRSALLNFTAALSLMIVAPSFAQDVPGQSGVAKATPSYPAIQGHGSVVRLPHAAHQPRPGTKLLVDLTRGSDPSKLNAAIEKVAKYVNIYAGAGAEPAEVQIAVVFHGDATLAVLDSDAYATEFKVKANPNLDLLHRLHESGVELYVCGQSLISKGSDPEDVAGFVQTAVSALTAVVNLQSDGYAYLPLGN</sequence>